<dbReference type="AlphaFoldDB" id="A0A8C2Y6V1"/>
<dbReference type="PROSITE" id="PS50188">
    <property type="entry name" value="B302_SPRY"/>
    <property type="match status" value="1"/>
</dbReference>
<proteinExistence type="predicted"/>
<name>A0A8C2Y6V1_COTJA</name>
<dbReference type="RefSeq" id="XP_015742587.1">
    <property type="nucleotide sequence ID" value="XM_015887101.2"/>
</dbReference>
<gene>
    <name evidence="4" type="primary">LOC107325875</name>
</gene>
<dbReference type="InterPro" id="IPR043136">
    <property type="entry name" value="B30.2/SPRY_sf"/>
</dbReference>
<dbReference type="InterPro" id="IPR003879">
    <property type="entry name" value="Butyrophylin_SPRY"/>
</dbReference>
<feature type="compositionally biased region" description="Polar residues" evidence="2">
    <location>
        <begin position="78"/>
        <end position="90"/>
    </location>
</feature>
<reference evidence="4" key="1">
    <citation type="submission" date="2015-11" db="EMBL/GenBank/DDBJ databases">
        <authorList>
            <consortium name="International Coturnix japonica Genome Analysis Consortium"/>
            <person name="Warren W."/>
            <person name="Burt D.W."/>
            <person name="Antin P.B."/>
            <person name="Lanford R."/>
            <person name="Gros J."/>
            <person name="Wilson R.K."/>
        </authorList>
    </citation>
    <scope>NUCLEOTIDE SEQUENCE [LARGE SCALE GENOMIC DNA]</scope>
</reference>
<evidence type="ECO:0000259" key="3">
    <source>
        <dbReference type="PROSITE" id="PS50188"/>
    </source>
</evidence>
<evidence type="ECO:0000313" key="4">
    <source>
        <dbReference type="Ensembl" id="ENSCJPP00005004804.1"/>
    </source>
</evidence>
<feature type="domain" description="B30.2/SPRY" evidence="3">
    <location>
        <begin position="444"/>
        <end position="642"/>
    </location>
</feature>
<dbReference type="GeneID" id="107325875"/>
<evidence type="ECO:0000256" key="1">
    <source>
        <dbReference type="SAM" id="Coils"/>
    </source>
</evidence>
<keyword evidence="5" id="KW-1185">Reference proteome</keyword>
<dbReference type="PRINTS" id="PR01407">
    <property type="entry name" value="BUTYPHLNCDUF"/>
</dbReference>
<dbReference type="InterPro" id="IPR001870">
    <property type="entry name" value="B30.2/SPRY"/>
</dbReference>
<feature type="region of interest" description="Disordered" evidence="2">
    <location>
        <begin position="51"/>
        <end position="137"/>
    </location>
</feature>
<dbReference type="InterPro" id="IPR006574">
    <property type="entry name" value="PRY"/>
</dbReference>
<reference evidence="4" key="3">
    <citation type="submission" date="2025-09" db="UniProtKB">
        <authorList>
            <consortium name="Ensembl"/>
        </authorList>
    </citation>
    <scope>IDENTIFICATION</scope>
</reference>
<evidence type="ECO:0000256" key="2">
    <source>
        <dbReference type="SAM" id="MobiDB-lite"/>
    </source>
</evidence>
<evidence type="ECO:0000313" key="5">
    <source>
        <dbReference type="Proteomes" id="UP000694412"/>
    </source>
</evidence>
<dbReference type="InterPro" id="IPR003877">
    <property type="entry name" value="SPRY_dom"/>
</dbReference>
<feature type="compositionally biased region" description="Basic and acidic residues" evidence="2">
    <location>
        <begin position="51"/>
        <end position="63"/>
    </location>
</feature>
<dbReference type="FunFam" id="2.60.120.920:FF:000004">
    <property type="entry name" value="Butyrophilin subfamily 1 member A1"/>
    <property type="match status" value="1"/>
</dbReference>
<dbReference type="Gene3D" id="1.20.58.90">
    <property type="match status" value="2"/>
</dbReference>
<feature type="coiled-coil region" evidence="1">
    <location>
        <begin position="275"/>
        <end position="329"/>
    </location>
</feature>
<dbReference type="InterPro" id="IPR050143">
    <property type="entry name" value="TRIM/RBCC"/>
</dbReference>
<dbReference type="OrthoDB" id="9121805at2759"/>
<dbReference type="Pfam" id="PF13765">
    <property type="entry name" value="PRY"/>
    <property type="match status" value="1"/>
</dbReference>
<dbReference type="SMART" id="SM00449">
    <property type="entry name" value="SPRY"/>
    <property type="match status" value="1"/>
</dbReference>
<dbReference type="SUPFAM" id="SSF49899">
    <property type="entry name" value="Concanavalin A-like lectins/glucanases"/>
    <property type="match status" value="1"/>
</dbReference>
<dbReference type="PANTHER" id="PTHR24103">
    <property type="entry name" value="E3 UBIQUITIN-PROTEIN LIGASE TRIM"/>
    <property type="match status" value="1"/>
</dbReference>
<dbReference type="CDD" id="cd13733">
    <property type="entry name" value="SPRY_PRY_C-I_1"/>
    <property type="match status" value="1"/>
</dbReference>
<dbReference type="Gene3D" id="2.60.120.920">
    <property type="match status" value="1"/>
</dbReference>
<accession>A0A8C2Y6V1</accession>
<dbReference type="GeneTree" id="ENSGT01120000271914"/>
<dbReference type="Pfam" id="PF00622">
    <property type="entry name" value="SPRY"/>
    <property type="match status" value="1"/>
</dbReference>
<dbReference type="KEGG" id="cjo:107325875"/>
<dbReference type="SMART" id="SM00589">
    <property type="entry name" value="PRY"/>
    <property type="match status" value="1"/>
</dbReference>
<dbReference type="Proteomes" id="UP000694412">
    <property type="component" value="Chromosome LGE64"/>
</dbReference>
<protein>
    <submittedName>
        <fullName evidence="4">E3 ubiquitin-protein ligase TRIM39-like</fullName>
    </submittedName>
</protein>
<sequence>MSWTPELPLNVPAVTIRESAFSNVPEHPTQHKSSVNTFNCNKERFFKLRNGEDTPERWERDPESQQNSLSVRERAQKYESQYLTNGSEISPQKESRVNSPKRPQESFSKQSKGNTDPVIVERDAKPLKQPQSVQDEKKRLPYEFSGRMMEMSTLKVMESVQEGMEKILNQKLAVFQRQMEKTQQGIPHMKEQNNTWSSLQKISDNIQALQKGLEDMKISTKKDLQKLREDLEERVAKAPEKSESKENLLEVGNLAGRTVEMSTSKVVESMQEGMEKILTEKLAAMQRQMEKTQQAIPPMKEQNNTWTSLQKISDNIQALQKGLEDMQRSTKKDLQMLREDLEERVAKAPERSESKESLLEMENQAGRTVEMITSKALESMREEIEKILNEKLAAMQRQLEVTQHTKPSMEEENNTWASHQKISEDVQALQTALERMQMSTEEDIQKLRADLKGSFIEQRYKVDVTLNADTAHPRLEVSEDGKSVNDTGVIRKVPNREERFDSHLFVLAKEGYTSGRYYWEVDVGRRKNWILGVASESVTRKGTVTLSPKKGFWVIALADGQEYWAYTDPWTRLTVSGRPQKIGIFLNISANKLAFYNAKKKTVLYTFNMGGSVQKRKFVPFFSTGSGASVHDTEPLKIMQEFDDDD</sequence>
<keyword evidence="1" id="KW-0175">Coiled coil</keyword>
<organism evidence="4 5">
    <name type="scientific">Coturnix japonica</name>
    <name type="common">Japanese quail</name>
    <name type="synonym">Coturnix coturnix japonica</name>
    <dbReference type="NCBI Taxonomy" id="93934"/>
    <lineage>
        <taxon>Eukaryota</taxon>
        <taxon>Metazoa</taxon>
        <taxon>Chordata</taxon>
        <taxon>Craniata</taxon>
        <taxon>Vertebrata</taxon>
        <taxon>Euteleostomi</taxon>
        <taxon>Archelosauria</taxon>
        <taxon>Archosauria</taxon>
        <taxon>Dinosauria</taxon>
        <taxon>Saurischia</taxon>
        <taxon>Theropoda</taxon>
        <taxon>Coelurosauria</taxon>
        <taxon>Aves</taxon>
        <taxon>Neognathae</taxon>
        <taxon>Galloanserae</taxon>
        <taxon>Galliformes</taxon>
        <taxon>Phasianidae</taxon>
        <taxon>Perdicinae</taxon>
        <taxon>Coturnix</taxon>
    </lineage>
</organism>
<feature type="compositionally biased region" description="Polar residues" evidence="2">
    <location>
        <begin position="105"/>
        <end position="114"/>
    </location>
</feature>
<reference evidence="4" key="2">
    <citation type="submission" date="2025-08" db="UniProtKB">
        <authorList>
            <consortium name="Ensembl"/>
        </authorList>
    </citation>
    <scope>IDENTIFICATION</scope>
</reference>
<dbReference type="InterPro" id="IPR013320">
    <property type="entry name" value="ConA-like_dom_sf"/>
</dbReference>
<feature type="coiled-coil region" evidence="1">
    <location>
        <begin position="199"/>
        <end position="241"/>
    </location>
</feature>
<dbReference type="Ensembl" id="ENSCJPT00005007924.1">
    <property type="protein sequence ID" value="ENSCJPP00005004804.1"/>
    <property type="gene ID" value="ENSCJPG00005004670.1"/>
</dbReference>